<proteinExistence type="predicted"/>
<reference evidence="2 3" key="1">
    <citation type="submission" date="2019-03" db="EMBL/GenBank/DDBJ databases">
        <title>Genomic Encyclopedia of Type Strains, Phase IV (KMG-IV): sequencing the most valuable type-strain genomes for metagenomic binning, comparative biology and taxonomic classification.</title>
        <authorList>
            <person name="Goeker M."/>
        </authorList>
    </citation>
    <scope>NUCLEOTIDE SEQUENCE [LARGE SCALE GENOMIC DNA]</scope>
    <source>
        <strain evidence="2 3">DSM 16326</strain>
    </source>
</reference>
<feature type="transmembrane region" description="Helical" evidence="1">
    <location>
        <begin position="27"/>
        <end position="48"/>
    </location>
</feature>
<dbReference type="RefSeq" id="WP_134084825.1">
    <property type="nucleotide sequence ID" value="NZ_SOQX01000007.1"/>
</dbReference>
<sequence>MVQVEHDTHWSSGCIIARPHAPSSWQVNLWFVGVAAVLCLSFAIGFALAGAWLILPFAGLEITALFCLLYYVSLKTRVQEVIRFKDNEVWVQRGRRWPTLEWYCQRFWCRLHVYSPSHPWYSSRIELRCQGRELELGQFLSDRDKRALIRNLNAFLSHG</sequence>
<dbReference type="AlphaFoldDB" id="A0A4R8IHM6"/>
<protein>
    <submittedName>
        <fullName evidence="2">Putative membrane protein</fullName>
    </submittedName>
</protein>
<evidence type="ECO:0000313" key="2">
    <source>
        <dbReference type="EMBL" id="TDX99613.1"/>
    </source>
</evidence>
<keyword evidence="1" id="KW-0812">Transmembrane</keyword>
<name>A0A4R8IHM6_9GAMM</name>
<dbReference type="OrthoDB" id="7062615at2"/>
<comment type="caution">
    <text evidence="2">The sequence shown here is derived from an EMBL/GenBank/DDBJ whole genome shotgun (WGS) entry which is preliminary data.</text>
</comment>
<feature type="transmembrane region" description="Helical" evidence="1">
    <location>
        <begin position="54"/>
        <end position="74"/>
    </location>
</feature>
<evidence type="ECO:0000313" key="3">
    <source>
        <dbReference type="Proteomes" id="UP000294914"/>
    </source>
</evidence>
<evidence type="ECO:0000256" key="1">
    <source>
        <dbReference type="SAM" id="Phobius"/>
    </source>
</evidence>
<dbReference type="Pfam" id="PF10003">
    <property type="entry name" value="DUF2244"/>
    <property type="match status" value="1"/>
</dbReference>
<gene>
    <name evidence="2" type="ORF">EDC23_2398</name>
</gene>
<keyword evidence="1" id="KW-1133">Transmembrane helix</keyword>
<dbReference type="Proteomes" id="UP000294914">
    <property type="component" value="Unassembled WGS sequence"/>
</dbReference>
<organism evidence="2 3">
    <name type="scientific">Thiohalophilus thiocyanatoxydans</name>
    <dbReference type="NCBI Taxonomy" id="381308"/>
    <lineage>
        <taxon>Bacteria</taxon>
        <taxon>Pseudomonadati</taxon>
        <taxon>Pseudomonadota</taxon>
        <taxon>Gammaproteobacteria</taxon>
        <taxon>Thiohalomonadales</taxon>
        <taxon>Thiohalophilaceae</taxon>
        <taxon>Thiohalophilus</taxon>
    </lineage>
</organism>
<dbReference type="InterPro" id="IPR019253">
    <property type="entry name" value="DUF2244_TM"/>
</dbReference>
<accession>A0A4R8IHM6</accession>
<keyword evidence="1" id="KW-0472">Membrane</keyword>
<keyword evidence="3" id="KW-1185">Reference proteome</keyword>
<dbReference type="EMBL" id="SOQX01000007">
    <property type="protein sequence ID" value="TDX99613.1"/>
    <property type="molecule type" value="Genomic_DNA"/>
</dbReference>